<protein>
    <submittedName>
        <fullName evidence="3">TBC1 domain family member 12</fullName>
    </submittedName>
</protein>
<dbReference type="GO" id="GO:0005096">
    <property type="term" value="F:GTPase activator activity"/>
    <property type="evidence" value="ECO:0007669"/>
    <property type="project" value="TreeGrafter"/>
</dbReference>
<dbReference type="Gene3D" id="1.10.472.80">
    <property type="entry name" value="Ypt/Rab-GAP domain of gyp1p, domain 3"/>
    <property type="match status" value="1"/>
</dbReference>
<dbReference type="PANTHER" id="PTHR47219">
    <property type="entry name" value="RAB GTPASE-ACTIVATING PROTEIN 1-LIKE"/>
    <property type="match status" value="1"/>
</dbReference>
<keyword evidence="4" id="KW-1185">Reference proteome</keyword>
<dbReference type="EMBL" id="JAIZAY010000017">
    <property type="protein sequence ID" value="KAJ8026060.1"/>
    <property type="molecule type" value="Genomic_DNA"/>
</dbReference>
<dbReference type="PROSITE" id="PS50086">
    <property type="entry name" value="TBC_RABGAP"/>
    <property type="match status" value="1"/>
</dbReference>
<dbReference type="FunFam" id="1.10.10.750:FF:000005">
    <property type="entry name" value="TBC1 domain family member 14"/>
    <property type="match status" value="1"/>
</dbReference>
<evidence type="ECO:0000259" key="2">
    <source>
        <dbReference type="PROSITE" id="PS50086"/>
    </source>
</evidence>
<feature type="compositionally biased region" description="Basic and acidic residues" evidence="1">
    <location>
        <begin position="70"/>
        <end position="84"/>
    </location>
</feature>
<feature type="compositionally biased region" description="Polar residues" evidence="1">
    <location>
        <begin position="281"/>
        <end position="305"/>
    </location>
</feature>
<feature type="compositionally biased region" description="Polar residues" evidence="1">
    <location>
        <begin position="443"/>
        <end position="455"/>
    </location>
</feature>
<dbReference type="GO" id="GO:0016192">
    <property type="term" value="P:vesicle-mediated transport"/>
    <property type="evidence" value="ECO:0007669"/>
    <property type="project" value="UniProtKB-ARBA"/>
</dbReference>
<dbReference type="InterPro" id="IPR000195">
    <property type="entry name" value="Rab-GAP-TBC_dom"/>
</dbReference>
<gene>
    <name evidence="3" type="ORF">HOLleu_33794</name>
</gene>
<feature type="domain" description="Rab-GAP TBC" evidence="2">
    <location>
        <begin position="559"/>
        <end position="779"/>
    </location>
</feature>
<dbReference type="FunFam" id="1.10.8.270:FF:000008">
    <property type="entry name" value="Putative TBC1 domain family member 14"/>
    <property type="match status" value="1"/>
</dbReference>
<comment type="caution">
    <text evidence="3">The sequence shown here is derived from an EMBL/GenBank/DDBJ whole genome shotgun (WGS) entry which is preliminary data.</text>
</comment>
<feature type="region of interest" description="Disordered" evidence="1">
    <location>
        <begin position="63"/>
        <end position="152"/>
    </location>
</feature>
<dbReference type="GO" id="GO:0031267">
    <property type="term" value="F:small GTPase binding"/>
    <property type="evidence" value="ECO:0007669"/>
    <property type="project" value="TreeGrafter"/>
</dbReference>
<dbReference type="PANTHER" id="PTHR47219:SF15">
    <property type="entry name" value="TBC1 DOMAIN FAMILY MEMBER 12 ISOFORM X1"/>
    <property type="match status" value="1"/>
</dbReference>
<evidence type="ECO:0000313" key="3">
    <source>
        <dbReference type="EMBL" id="KAJ8026060.1"/>
    </source>
</evidence>
<dbReference type="SMART" id="SM00164">
    <property type="entry name" value="TBC"/>
    <property type="match status" value="1"/>
</dbReference>
<reference evidence="3" key="1">
    <citation type="submission" date="2021-10" db="EMBL/GenBank/DDBJ databases">
        <title>Tropical sea cucumber genome reveals ecological adaptation and Cuvierian tubules defense mechanism.</title>
        <authorList>
            <person name="Chen T."/>
        </authorList>
    </citation>
    <scope>NUCLEOTIDE SEQUENCE</scope>
    <source>
        <strain evidence="3">Nanhai2018</strain>
        <tissue evidence="3">Muscle</tissue>
    </source>
</reference>
<proteinExistence type="predicted"/>
<organism evidence="3 4">
    <name type="scientific">Holothuria leucospilota</name>
    <name type="common">Black long sea cucumber</name>
    <name type="synonym">Mertensiothuria leucospilota</name>
    <dbReference type="NCBI Taxonomy" id="206669"/>
    <lineage>
        <taxon>Eukaryota</taxon>
        <taxon>Metazoa</taxon>
        <taxon>Echinodermata</taxon>
        <taxon>Eleutherozoa</taxon>
        <taxon>Echinozoa</taxon>
        <taxon>Holothuroidea</taxon>
        <taxon>Aspidochirotacea</taxon>
        <taxon>Aspidochirotida</taxon>
        <taxon>Holothuriidae</taxon>
        <taxon>Holothuria</taxon>
    </lineage>
</organism>
<feature type="region of interest" description="Disordered" evidence="1">
    <location>
        <begin position="27"/>
        <end position="51"/>
    </location>
</feature>
<sequence>MTLIDACTGDTSRSEDVILVISSETSMNSERGLEGASPFNLNEGSPHVTRNNETTSLLVNGLHEMVPKNQEQDRSSKDGEKVWSRESTLLPQEQIKEGNASQQENTCGKGNLVLNPGSDASQTSSDDSTKNNKQHRLSNDISSCDIGDRSANTDREDTLLCKNNNGDLSGKAPNVVLPVHDGHQGNKSSIRLPSVTAAESDSFNEISEESALEVLNQSDVPPDSPATIDVTEITHLELPDQRETLQRPCNFETSLDCTRADALSQKSSTMVRESPVVITPITPSTSVASNSGTDQHQFHTESPNHSTEKHLKGNSVLISETLNRSRTSTATSQSTECSSSGSITTDEQIVDGKGSDFVEVNLQGQSGVSIATDANSARTGAKPKKKGISGFLAKSIFRKSTKVNSSDTVASADVPHGSWGLFGQTPPPSPARRAQQLAEVRQQKGQTHPPTSSNSWKKRTPGMKYASSTTALILENRPSHLPAKNPEEEQRHFEQYEEMIKGAKRKEVKIHKKQLKDLQIQLRHEDGIQMHLQTWQEEILPNWETMKSAKKTRELWWQGIPPSVRGRVWMLAIGNELNITPELFEIFLLRAKDRIKYISDLDSDEESEEVHAGDREDSVDVIKLDVARTFPHLCIFQKGGPYYDHLHSVLGAYACYRPDVGYVQGMSFIAAVFLLYLNPPQAFHCFANLLNKSCQLAFFRLDQEVVSIDCKTMSEENMQSYFATYEEYFQENMPRLYDHFKEQKLTPDIYIIDWMYTLYIKSLPLDVACVILDVFFRDGEEFLFRTALGILKHYEQVLLQLDFIQIAQYLSKLPSDISSEGLLQSIEEIDMHNQKRFKEVLAGHLAQAIATS</sequence>
<feature type="compositionally biased region" description="Polar residues" evidence="1">
    <location>
        <begin position="99"/>
        <end position="108"/>
    </location>
</feature>
<dbReference type="InterPro" id="IPR035969">
    <property type="entry name" value="Rab-GAP_TBC_sf"/>
</dbReference>
<feature type="region of interest" description="Disordered" evidence="1">
    <location>
        <begin position="274"/>
        <end position="347"/>
    </location>
</feature>
<dbReference type="Gene3D" id="1.10.8.270">
    <property type="entry name" value="putative rabgap domain of human tbc1 domain family member 14 like domains"/>
    <property type="match status" value="1"/>
</dbReference>
<dbReference type="GO" id="GO:0031410">
    <property type="term" value="C:cytoplasmic vesicle"/>
    <property type="evidence" value="ECO:0007669"/>
    <property type="project" value="UniProtKB-ARBA"/>
</dbReference>
<dbReference type="Gene3D" id="1.10.10.750">
    <property type="entry name" value="Ypt/Rab-GAP domain of gyp1p, domain 1"/>
    <property type="match status" value="1"/>
</dbReference>
<feature type="compositionally biased region" description="Polar residues" evidence="1">
    <location>
        <begin position="39"/>
        <end position="51"/>
    </location>
</feature>
<dbReference type="InterPro" id="IPR050302">
    <property type="entry name" value="Rab_GAP_TBC_domain"/>
</dbReference>
<dbReference type="SUPFAM" id="SSF47923">
    <property type="entry name" value="Ypt/Rab-GAP domain of gyp1p"/>
    <property type="match status" value="2"/>
</dbReference>
<evidence type="ECO:0000256" key="1">
    <source>
        <dbReference type="SAM" id="MobiDB-lite"/>
    </source>
</evidence>
<dbReference type="FunFam" id="1.10.472.80:FF:000006">
    <property type="entry name" value="TBC1 domain family member 14"/>
    <property type="match status" value="1"/>
</dbReference>
<feature type="region of interest" description="Disordered" evidence="1">
    <location>
        <begin position="402"/>
        <end position="462"/>
    </location>
</feature>
<dbReference type="Proteomes" id="UP001152320">
    <property type="component" value="Chromosome 17"/>
</dbReference>
<accession>A0A9Q1BGW7</accession>
<feature type="compositionally biased region" description="Low complexity" evidence="1">
    <location>
        <begin position="324"/>
        <end position="345"/>
    </location>
</feature>
<dbReference type="Pfam" id="PF00566">
    <property type="entry name" value="RabGAP-TBC"/>
    <property type="match status" value="1"/>
</dbReference>
<dbReference type="AlphaFoldDB" id="A0A9Q1BGW7"/>
<evidence type="ECO:0000313" key="4">
    <source>
        <dbReference type="Proteomes" id="UP001152320"/>
    </source>
</evidence>
<dbReference type="OrthoDB" id="294251at2759"/>
<name>A0A9Q1BGW7_HOLLE</name>
<dbReference type="GO" id="GO:0005773">
    <property type="term" value="C:vacuole"/>
    <property type="evidence" value="ECO:0007669"/>
    <property type="project" value="UniProtKB-ARBA"/>
</dbReference>